<dbReference type="GO" id="GO:0046872">
    <property type="term" value="F:metal ion binding"/>
    <property type="evidence" value="ECO:0007669"/>
    <property type="project" value="UniProtKB-KW"/>
</dbReference>
<dbReference type="OrthoDB" id="9780903at2"/>
<gene>
    <name evidence="6" type="ORF">SAMN05421512_112117</name>
</gene>
<feature type="binding site" evidence="2">
    <location>
        <position position="101"/>
    </location>
    <ligand>
        <name>Fe cation</name>
        <dbReference type="ChEBI" id="CHEBI:24875"/>
    </ligand>
</feature>
<keyword evidence="2" id="KW-0479">Metal-binding</keyword>
<dbReference type="SUPFAM" id="SSF51182">
    <property type="entry name" value="RmlC-like cupins"/>
    <property type="match status" value="1"/>
</dbReference>
<dbReference type="Pfam" id="PF17954">
    <property type="entry name" value="Pirin_C_2"/>
    <property type="match status" value="1"/>
</dbReference>
<sequence>MVLIHENMSRGRTQSGWLDAWHTFSFGGFRDPTRMGYAALRVLNEDRVVPGAGFSEHGHSDMDILTLVLSGRLRHTDTLGNEAEIAAGELQLMSAGSGIRHAEMNASDSEQAHVLQIWLIPDTAGGAPTYQQVDLPAAEATRDWTLLASGKEGEAPLKLLSDTSVSIATPLAGDATALPVAGGRRLFLHMVEGIATVEGERLVAGDGLQVGEEEIGDLLWQTDGRALLFDMSARGGAA</sequence>
<feature type="binding site" evidence="2">
    <location>
        <position position="59"/>
    </location>
    <ligand>
        <name>Fe cation</name>
        <dbReference type="ChEBI" id="CHEBI:24875"/>
    </ligand>
</feature>
<dbReference type="EMBL" id="OBML01000012">
    <property type="protein sequence ID" value="SOC22659.1"/>
    <property type="molecule type" value="Genomic_DNA"/>
</dbReference>
<comment type="similarity">
    <text evidence="1 3">Belongs to the pirin family.</text>
</comment>
<reference evidence="6 7" key="1">
    <citation type="submission" date="2017-08" db="EMBL/GenBank/DDBJ databases">
        <authorList>
            <person name="de Groot N.N."/>
        </authorList>
    </citation>
    <scope>NUCLEOTIDE SEQUENCE [LARGE SCALE GENOMIC DNA]</scope>
    <source>
        <strain evidence="6 7">USBA 352</strain>
    </source>
</reference>
<dbReference type="InterPro" id="IPR041602">
    <property type="entry name" value="Quercetinase_C"/>
</dbReference>
<feature type="domain" description="Quercetin 2,3-dioxygenase C-terminal cupin" evidence="5">
    <location>
        <begin position="146"/>
        <end position="231"/>
    </location>
</feature>
<evidence type="ECO:0000259" key="4">
    <source>
        <dbReference type="Pfam" id="PF02678"/>
    </source>
</evidence>
<dbReference type="InterPro" id="IPR012093">
    <property type="entry name" value="Pirin"/>
</dbReference>
<keyword evidence="7" id="KW-1185">Reference proteome</keyword>
<dbReference type="InterPro" id="IPR014710">
    <property type="entry name" value="RmlC-like_jellyroll"/>
</dbReference>
<evidence type="ECO:0000313" key="6">
    <source>
        <dbReference type="EMBL" id="SOC22659.1"/>
    </source>
</evidence>
<dbReference type="CDD" id="cd02910">
    <property type="entry name" value="cupin_Yhhw_N"/>
    <property type="match status" value="1"/>
</dbReference>
<evidence type="ECO:0000259" key="5">
    <source>
        <dbReference type="Pfam" id="PF17954"/>
    </source>
</evidence>
<protein>
    <recommendedName>
        <fullName evidence="8">Pirin N-terminal domain-containing protein</fullName>
    </recommendedName>
</protein>
<evidence type="ECO:0000313" key="7">
    <source>
        <dbReference type="Proteomes" id="UP000219331"/>
    </source>
</evidence>
<dbReference type="AlphaFoldDB" id="A0A285TJZ1"/>
<accession>A0A285TJZ1</accession>
<organism evidence="6 7">
    <name type="scientific">Stappia indica</name>
    <dbReference type="NCBI Taxonomy" id="538381"/>
    <lineage>
        <taxon>Bacteria</taxon>
        <taxon>Pseudomonadati</taxon>
        <taxon>Pseudomonadota</taxon>
        <taxon>Alphaproteobacteria</taxon>
        <taxon>Hyphomicrobiales</taxon>
        <taxon>Stappiaceae</taxon>
        <taxon>Stappia</taxon>
    </lineage>
</organism>
<evidence type="ECO:0008006" key="8">
    <source>
        <dbReference type="Google" id="ProtNLM"/>
    </source>
</evidence>
<dbReference type="PANTHER" id="PTHR43212:SF3">
    <property type="entry name" value="QUERCETIN 2,3-DIOXYGENASE"/>
    <property type="match status" value="1"/>
</dbReference>
<feature type="binding site" evidence="2">
    <location>
        <position position="103"/>
    </location>
    <ligand>
        <name>Fe cation</name>
        <dbReference type="ChEBI" id="CHEBI:24875"/>
    </ligand>
</feature>
<dbReference type="RefSeq" id="WP_097176146.1">
    <property type="nucleotide sequence ID" value="NZ_OBML01000012.1"/>
</dbReference>
<evidence type="ECO:0000256" key="2">
    <source>
        <dbReference type="PIRSR" id="PIRSR006232-1"/>
    </source>
</evidence>
<dbReference type="PIRSF" id="PIRSF006232">
    <property type="entry name" value="Pirin"/>
    <property type="match status" value="1"/>
</dbReference>
<feature type="binding site" evidence="2">
    <location>
        <position position="57"/>
    </location>
    <ligand>
        <name>Fe cation</name>
        <dbReference type="ChEBI" id="CHEBI:24875"/>
    </ligand>
</feature>
<proteinExistence type="inferred from homology"/>
<keyword evidence="2" id="KW-0408">Iron</keyword>
<dbReference type="Proteomes" id="UP000219331">
    <property type="component" value="Unassembled WGS sequence"/>
</dbReference>
<evidence type="ECO:0000256" key="3">
    <source>
        <dbReference type="RuleBase" id="RU003457"/>
    </source>
</evidence>
<dbReference type="Pfam" id="PF02678">
    <property type="entry name" value="Pirin"/>
    <property type="match status" value="1"/>
</dbReference>
<feature type="domain" description="Pirin N-terminal" evidence="4">
    <location>
        <begin position="10"/>
        <end position="119"/>
    </location>
</feature>
<name>A0A285TJZ1_9HYPH</name>
<dbReference type="Gene3D" id="2.60.120.10">
    <property type="entry name" value="Jelly Rolls"/>
    <property type="match status" value="2"/>
</dbReference>
<comment type="cofactor">
    <cofactor evidence="2">
        <name>Fe cation</name>
        <dbReference type="ChEBI" id="CHEBI:24875"/>
    </cofactor>
    <text evidence="2">Binds 1 Fe cation per subunit.</text>
</comment>
<dbReference type="STRING" id="538381.GCA_001696535_00811"/>
<dbReference type="PANTHER" id="PTHR43212">
    <property type="entry name" value="QUERCETIN 2,3-DIOXYGENASE"/>
    <property type="match status" value="1"/>
</dbReference>
<dbReference type="InterPro" id="IPR011051">
    <property type="entry name" value="RmlC_Cupin_sf"/>
</dbReference>
<dbReference type="InterPro" id="IPR003829">
    <property type="entry name" value="Pirin_N_dom"/>
</dbReference>
<evidence type="ECO:0000256" key="1">
    <source>
        <dbReference type="ARBA" id="ARBA00008416"/>
    </source>
</evidence>